<evidence type="ECO:0000256" key="5">
    <source>
        <dbReference type="ARBA" id="ARBA00022989"/>
    </source>
</evidence>
<dbReference type="AlphaFoldDB" id="A0AAX2ZNU8"/>
<dbReference type="InterPro" id="IPR008915">
    <property type="entry name" value="Peptidase_M50"/>
</dbReference>
<feature type="domain" description="Peptidase M50" evidence="8">
    <location>
        <begin position="44"/>
        <end position="243"/>
    </location>
</feature>
<dbReference type="GO" id="GO:0016020">
    <property type="term" value="C:membrane"/>
    <property type="evidence" value="ECO:0007669"/>
    <property type="project" value="UniProtKB-SubCell"/>
</dbReference>
<evidence type="ECO:0000313" key="9">
    <source>
        <dbReference type="EMBL" id="UEL49297.1"/>
    </source>
</evidence>
<dbReference type="EMBL" id="CP081135">
    <property type="protein sequence ID" value="UEL49297.1"/>
    <property type="molecule type" value="Genomic_DNA"/>
</dbReference>
<feature type="transmembrane region" description="Helical" evidence="7">
    <location>
        <begin position="153"/>
        <end position="171"/>
    </location>
</feature>
<evidence type="ECO:0000256" key="4">
    <source>
        <dbReference type="ARBA" id="ARBA00022692"/>
    </source>
</evidence>
<reference evidence="9 10" key="1">
    <citation type="journal article" date="2023" name="Int. J. Syst. Evol. Microbiol.">
        <title>Terrisporobacter hibernicus sp. nov., isolated from bovine faeces in Northern Ireland.</title>
        <authorList>
            <person name="Mitchell M."/>
            <person name="Nguyen S.V."/>
            <person name="Connor M."/>
            <person name="Fairley D.J."/>
            <person name="Donoghue O."/>
            <person name="Marshall H."/>
            <person name="Koolman L."/>
            <person name="McMullan G."/>
            <person name="Schaffer K.E."/>
            <person name="McGrath J.W."/>
            <person name="Fanning S."/>
        </authorList>
    </citation>
    <scope>NUCLEOTIDE SEQUENCE [LARGE SCALE GENOMIC DNA]</scope>
    <source>
        <strain evidence="9 10">MCA3</strain>
    </source>
</reference>
<organism evidence="9 10">
    <name type="scientific">Terrisporobacter hibernicus</name>
    <dbReference type="NCBI Taxonomy" id="2813371"/>
    <lineage>
        <taxon>Bacteria</taxon>
        <taxon>Bacillati</taxon>
        <taxon>Bacillota</taxon>
        <taxon>Clostridia</taxon>
        <taxon>Peptostreptococcales</taxon>
        <taxon>Peptostreptococcaceae</taxon>
        <taxon>Terrisporobacter</taxon>
    </lineage>
</organism>
<feature type="transmembrane region" description="Helical" evidence="7">
    <location>
        <begin position="36"/>
        <end position="54"/>
    </location>
</feature>
<evidence type="ECO:0000313" key="10">
    <source>
        <dbReference type="Proteomes" id="UP001198983"/>
    </source>
</evidence>
<comment type="similarity">
    <text evidence="3">Belongs to the peptidase M50B family.</text>
</comment>
<name>A0AAX2ZNU8_9FIRM</name>
<protein>
    <recommendedName>
        <fullName evidence="8">Peptidase M50 domain-containing protein</fullName>
    </recommendedName>
</protein>
<evidence type="ECO:0000256" key="3">
    <source>
        <dbReference type="ARBA" id="ARBA00007931"/>
    </source>
</evidence>
<accession>A0AAX2ZNU8</accession>
<dbReference type="GO" id="GO:0006508">
    <property type="term" value="P:proteolysis"/>
    <property type="evidence" value="ECO:0007669"/>
    <property type="project" value="InterPro"/>
</dbReference>
<dbReference type="Proteomes" id="UP001198983">
    <property type="component" value="Chromosome"/>
</dbReference>
<comment type="subcellular location">
    <subcellularLocation>
        <location evidence="2">Membrane</location>
        <topology evidence="2">Multi-pass membrane protein</topology>
    </subcellularLocation>
</comment>
<feature type="transmembrane region" description="Helical" evidence="7">
    <location>
        <begin position="12"/>
        <end position="30"/>
    </location>
</feature>
<sequence>MKNKLIKILPYIGGALIGFVGGLIGIRLSINLDLNWIYLIPIVILQMIVFVVVHELSHGFVGEKNGLKFTVLYLGPFVFKRENNKFIKIKSFSKQLAYAGRAQIDNFEILNEEDVEKARKAWVKALKAGPLSDLILGIITICTGLIFKWDLLIISTIIIFIFISIPSYIMGDGKHVKLIKNDKIFTDVILYTYSIVGNTPISRESISFLLQTIENDIEKTNVNKKNLISLAISAQAIYMEAICNNKEDLPKNINKIVEMTIENKKIFLNKQIEASYYKSLINVAIMYEVLIKDNKERALDLYKHVKNEKHNLPGEKLDFYRVEYLLGITNRKEEILNENLLNPIFKGCEGVEYMERIINESILEKTRTI</sequence>
<dbReference type="RefSeq" id="WP_228417161.1">
    <property type="nucleotide sequence ID" value="NZ_CP081135.1"/>
</dbReference>
<evidence type="ECO:0000259" key="8">
    <source>
        <dbReference type="Pfam" id="PF02163"/>
    </source>
</evidence>
<evidence type="ECO:0000256" key="7">
    <source>
        <dbReference type="SAM" id="Phobius"/>
    </source>
</evidence>
<dbReference type="KEGG" id="tem:JW646_07590"/>
<feature type="transmembrane region" description="Helical" evidence="7">
    <location>
        <begin position="128"/>
        <end position="147"/>
    </location>
</feature>
<evidence type="ECO:0000256" key="1">
    <source>
        <dbReference type="ARBA" id="ARBA00001947"/>
    </source>
</evidence>
<keyword evidence="5 7" id="KW-1133">Transmembrane helix</keyword>
<evidence type="ECO:0000256" key="2">
    <source>
        <dbReference type="ARBA" id="ARBA00004141"/>
    </source>
</evidence>
<evidence type="ECO:0000256" key="6">
    <source>
        <dbReference type="ARBA" id="ARBA00023136"/>
    </source>
</evidence>
<keyword evidence="4 7" id="KW-0812">Transmembrane</keyword>
<comment type="cofactor">
    <cofactor evidence="1">
        <name>Zn(2+)</name>
        <dbReference type="ChEBI" id="CHEBI:29105"/>
    </cofactor>
</comment>
<keyword evidence="6 7" id="KW-0472">Membrane</keyword>
<gene>
    <name evidence="9" type="ORF">JW646_07590</name>
</gene>
<dbReference type="Pfam" id="PF02163">
    <property type="entry name" value="Peptidase_M50"/>
    <property type="match status" value="1"/>
</dbReference>
<proteinExistence type="inferred from homology"/>
<keyword evidence="10" id="KW-1185">Reference proteome</keyword>